<evidence type="ECO:0000256" key="3">
    <source>
        <dbReference type="ARBA" id="ARBA00022771"/>
    </source>
</evidence>
<dbReference type="PROSITE" id="PS00028">
    <property type="entry name" value="ZINC_FINGER_C2H2_1"/>
    <property type="match status" value="2"/>
</dbReference>
<dbReference type="Pfam" id="PF00096">
    <property type="entry name" value="zf-C2H2"/>
    <property type="match status" value="1"/>
</dbReference>
<dbReference type="PANTHER" id="PTHR46179">
    <property type="entry name" value="ZINC FINGER PROTEIN"/>
    <property type="match status" value="1"/>
</dbReference>
<feature type="compositionally biased region" description="Polar residues" evidence="9">
    <location>
        <begin position="1"/>
        <end position="23"/>
    </location>
</feature>
<keyword evidence="5" id="KW-0805">Transcription regulation</keyword>
<dbReference type="EMBL" id="VDMD01000069">
    <property type="protein sequence ID" value="TRM56433.1"/>
    <property type="molecule type" value="Genomic_DNA"/>
</dbReference>
<keyword evidence="7" id="KW-0539">Nucleus</keyword>
<dbReference type="InterPro" id="IPR051061">
    <property type="entry name" value="Zinc_finger_trans_reg"/>
</dbReference>
<dbReference type="STRING" id="97359.A0A550BV94"/>
<dbReference type="Gene3D" id="3.30.160.60">
    <property type="entry name" value="Classic Zinc Finger"/>
    <property type="match status" value="1"/>
</dbReference>
<keyword evidence="6" id="KW-0804">Transcription</keyword>
<evidence type="ECO:0000256" key="5">
    <source>
        <dbReference type="ARBA" id="ARBA00023015"/>
    </source>
</evidence>
<dbReference type="OrthoDB" id="5305647at2759"/>
<evidence type="ECO:0000256" key="9">
    <source>
        <dbReference type="SAM" id="MobiDB-lite"/>
    </source>
</evidence>
<evidence type="ECO:0000259" key="10">
    <source>
        <dbReference type="PROSITE" id="PS50157"/>
    </source>
</evidence>
<feature type="domain" description="C2H2-type" evidence="10">
    <location>
        <begin position="248"/>
        <end position="273"/>
    </location>
</feature>
<evidence type="ECO:0000256" key="4">
    <source>
        <dbReference type="ARBA" id="ARBA00022833"/>
    </source>
</evidence>
<name>A0A550BV94_9AGAR</name>
<feature type="domain" description="C2H2-type" evidence="10">
    <location>
        <begin position="220"/>
        <end position="247"/>
    </location>
</feature>
<sequence>MERATGSQPWSQSDHTWQTTPQQPADDMHYGNDTYAESLPMSSLTECIGHLRGVASLFTGFCQPANNYNAPTDDPRSHASHSLPPTWYPYASLSSSAQDAVGQTLDATRADYPAGTHYAQPLASYAEPLYTETSQLPAAGAADMTAPMIHPLAAHGAQPLAAYPYSSVQQLHVSPPSSAPVMVGRPDAAPLNFREVGSDAYTNAGLARRTAASSGSRSNIVCDWCRKTFARPYNLYVHRQRHIDAKEFHCSSGGCSARFNARGDLRNHTRKVHKLPPAGRISMSSRAKNEGL</sequence>
<comment type="caution">
    <text evidence="11">The sequence shown here is derived from an EMBL/GenBank/DDBJ whole genome shotgun (WGS) entry which is preliminary data.</text>
</comment>
<reference evidence="11 12" key="1">
    <citation type="journal article" date="2019" name="New Phytol.">
        <title>Comparative genomics reveals unique wood-decay strategies and fruiting body development in the Schizophyllaceae.</title>
        <authorList>
            <person name="Almasi E."/>
            <person name="Sahu N."/>
            <person name="Krizsan K."/>
            <person name="Balint B."/>
            <person name="Kovacs G.M."/>
            <person name="Kiss B."/>
            <person name="Cseklye J."/>
            <person name="Drula E."/>
            <person name="Henrissat B."/>
            <person name="Nagy I."/>
            <person name="Chovatia M."/>
            <person name="Adam C."/>
            <person name="LaButti K."/>
            <person name="Lipzen A."/>
            <person name="Riley R."/>
            <person name="Grigoriev I.V."/>
            <person name="Nagy L.G."/>
        </authorList>
    </citation>
    <scope>NUCLEOTIDE SEQUENCE [LARGE SCALE GENOMIC DNA]</scope>
    <source>
        <strain evidence="11 12">NL-1724</strain>
    </source>
</reference>
<dbReference type="GO" id="GO:0005634">
    <property type="term" value="C:nucleus"/>
    <property type="evidence" value="ECO:0007669"/>
    <property type="project" value="UniProtKB-SubCell"/>
</dbReference>
<accession>A0A550BV94</accession>
<keyword evidence="2" id="KW-0479">Metal-binding</keyword>
<keyword evidence="4" id="KW-0862">Zinc</keyword>
<dbReference type="PROSITE" id="PS50157">
    <property type="entry name" value="ZINC_FINGER_C2H2_2"/>
    <property type="match status" value="2"/>
</dbReference>
<protein>
    <recommendedName>
        <fullName evidence="10">C2H2-type domain-containing protein</fullName>
    </recommendedName>
</protein>
<evidence type="ECO:0000256" key="2">
    <source>
        <dbReference type="ARBA" id="ARBA00022723"/>
    </source>
</evidence>
<evidence type="ECO:0000256" key="1">
    <source>
        <dbReference type="ARBA" id="ARBA00004123"/>
    </source>
</evidence>
<evidence type="ECO:0000313" key="11">
    <source>
        <dbReference type="EMBL" id="TRM56433.1"/>
    </source>
</evidence>
<feature type="region of interest" description="Disordered" evidence="9">
    <location>
        <begin position="1"/>
        <end position="34"/>
    </location>
</feature>
<keyword evidence="3 8" id="KW-0863">Zinc-finger</keyword>
<evidence type="ECO:0000256" key="7">
    <source>
        <dbReference type="ARBA" id="ARBA00023242"/>
    </source>
</evidence>
<evidence type="ECO:0000256" key="8">
    <source>
        <dbReference type="PROSITE-ProRule" id="PRU00042"/>
    </source>
</evidence>
<dbReference type="PANTHER" id="PTHR46179:SF13">
    <property type="entry name" value="C2H2-TYPE DOMAIN-CONTAINING PROTEIN"/>
    <property type="match status" value="1"/>
</dbReference>
<dbReference type="InterPro" id="IPR036236">
    <property type="entry name" value="Znf_C2H2_sf"/>
</dbReference>
<dbReference type="GO" id="GO:0008270">
    <property type="term" value="F:zinc ion binding"/>
    <property type="evidence" value="ECO:0007669"/>
    <property type="project" value="UniProtKB-KW"/>
</dbReference>
<dbReference type="SMART" id="SM00355">
    <property type="entry name" value="ZnF_C2H2"/>
    <property type="match status" value="2"/>
</dbReference>
<dbReference type="GO" id="GO:0006357">
    <property type="term" value="P:regulation of transcription by RNA polymerase II"/>
    <property type="evidence" value="ECO:0007669"/>
    <property type="project" value="TreeGrafter"/>
</dbReference>
<proteinExistence type="predicted"/>
<comment type="subcellular location">
    <subcellularLocation>
        <location evidence="1">Nucleus</location>
    </subcellularLocation>
</comment>
<evidence type="ECO:0000313" key="12">
    <source>
        <dbReference type="Proteomes" id="UP000320762"/>
    </source>
</evidence>
<dbReference type="SUPFAM" id="SSF57667">
    <property type="entry name" value="beta-beta-alpha zinc fingers"/>
    <property type="match status" value="1"/>
</dbReference>
<keyword evidence="12" id="KW-1185">Reference proteome</keyword>
<feature type="region of interest" description="Disordered" evidence="9">
    <location>
        <begin position="267"/>
        <end position="292"/>
    </location>
</feature>
<organism evidence="11 12">
    <name type="scientific">Schizophyllum amplum</name>
    <dbReference type="NCBI Taxonomy" id="97359"/>
    <lineage>
        <taxon>Eukaryota</taxon>
        <taxon>Fungi</taxon>
        <taxon>Dikarya</taxon>
        <taxon>Basidiomycota</taxon>
        <taxon>Agaricomycotina</taxon>
        <taxon>Agaricomycetes</taxon>
        <taxon>Agaricomycetidae</taxon>
        <taxon>Agaricales</taxon>
        <taxon>Schizophyllaceae</taxon>
        <taxon>Schizophyllum</taxon>
    </lineage>
</organism>
<dbReference type="Proteomes" id="UP000320762">
    <property type="component" value="Unassembled WGS sequence"/>
</dbReference>
<dbReference type="InterPro" id="IPR013087">
    <property type="entry name" value="Znf_C2H2_type"/>
</dbReference>
<gene>
    <name evidence="11" type="ORF">BD626DRAFT_248008</name>
</gene>
<dbReference type="AlphaFoldDB" id="A0A550BV94"/>
<evidence type="ECO:0000256" key="6">
    <source>
        <dbReference type="ARBA" id="ARBA00023163"/>
    </source>
</evidence>